<comment type="subcellular location">
    <subcellularLocation>
        <location evidence="9">Cell membrane</location>
        <topology evidence="9">Multi-pass membrane protein</topology>
    </subcellularLocation>
    <subcellularLocation>
        <location evidence="1 11">Membrane</location>
        <topology evidence="1 11">Multi-pass membrane protein</topology>
    </subcellularLocation>
</comment>
<gene>
    <name evidence="9 13" type="primary">secY</name>
    <name evidence="13" type="ORF">MUN89_01045</name>
</gene>
<proteinExistence type="inferred from homology"/>
<keyword evidence="7 9" id="KW-0811">Translocation</keyword>
<dbReference type="RefSeq" id="WP_244710692.1">
    <property type="nucleotide sequence ID" value="NZ_CP095073.1"/>
</dbReference>
<accession>A0ABY4EKB0</accession>
<dbReference type="PROSITE" id="PS00756">
    <property type="entry name" value="SECY_2"/>
    <property type="match status" value="1"/>
</dbReference>
<feature type="transmembrane region" description="Helical" evidence="9">
    <location>
        <begin position="115"/>
        <end position="135"/>
    </location>
</feature>
<dbReference type="Proteomes" id="UP000831787">
    <property type="component" value="Chromosome"/>
</dbReference>
<evidence type="ECO:0000256" key="6">
    <source>
        <dbReference type="ARBA" id="ARBA00022989"/>
    </source>
</evidence>
<evidence type="ECO:0000256" key="11">
    <source>
        <dbReference type="RuleBase" id="RU003484"/>
    </source>
</evidence>
<dbReference type="HAMAP" id="MF_01465">
    <property type="entry name" value="SecY"/>
    <property type="match status" value="1"/>
</dbReference>
<keyword evidence="4 9" id="KW-0812">Transmembrane</keyword>
<keyword evidence="8 9" id="KW-0472">Membrane</keyword>
<feature type="transmembrane region" description="Helical" evidence="9">
    <location>
        <begin position="147"/>
        <end position="167"/>
    </location>
</feature>
<evidence type="ECO:0000256" key="8">
    <source>
        <dbReference type="ARBA" id="ARBA00023136"/>
    </source>
</evidence>
<keyword evidence="5 9" id="KW-0653">Protein transport</keyword>
<evidence type="ECO:0000256" key="12">
    <source>
        <dbReference type="RuleBase" id="RU004349"/>
    </source>
</evidence>
<comment type="similarity">
    <text evidence="2 9 12">Belongs to the SecY/SEC61-alpha family.</text>
</comment>
<evidence type="ECO:0000256" key="9">
    <source>
        <dbReference type="HAMAP-Rule" id="MF_01465"/>
    </source>
</evidence>
<feature type="transmembrane region" description="Helical" evidence="9">
    <location>
        <begin position="268"/>
        <end position="291"/>
    </location>
</feature>
<evidence type="ECO:0000313" key="13">
    <source>
        <dbReference type="EMBL" id="UOQ44599.1"/>
    </source>
</evidence>
<dbReference type="Pfam" id="PF00344">
    <property type="entry name" value="SecY"/>
    <property type="match status" value="1"/>
</dbReference>
<keyword evidence="6 9" id="KW-1133">Transmembrane helix</keyword>
<feature type="transmembrane region" description="Helical" evidence="9">
    <location>
        <begin position="67"/>
        <end position="87"/>
    </location>
</feature>
<evidence type="ECO:0000256" key="7">
    <source>
        <dbReference type="ARBA" id="ARBA00023010"/>
    </source>
</evidence>
<feature type="transmembrane region" description="Helical" evidence="9">
    <location>
        <begin position="174"/>
        <end position="191"/>
    </location>
</feature>
<dbReference type="PRINTS" id="PR00303">
    <property type="entry name" value="SECYTRNLCASE"/>
</dbReference>
<dbReference type="PIRSF" id="PIRSF004557">
    <property type="entry name" value="SecY"/>
    <property type="match status" value="1"/>
</dbReference>
<reference evidence="13 14" key="1">
    <citation type="submission" date="2022-04" db="EMBL/GenBank/DDBJ databases">
        <title>Halobacillus sp. isolated from saltern.</title>
        <authorList>
            <person name="Won M."/>
            <person name="Lee C.-M."/>
            <person name="Woen H.-Y."/>
            <person name="Kwon S.-W."/>
        </authorList>
    </citation>
    <scope>NUCLEOTIDE SEQUENCE [LARGE SCALE GENOMIC DNA]</scope>
    <source>
        <strain evidence="13 14">SSBR10-3</strain>
    </source>
</reference>
<feature type="transmembrane region" description="Helical" evidence="9">
    <location>
        <begin position="363"/>
        <end position="389"/>
    </location>
</feature>
<dbReference type="InterPro" id="IPR023201">
    <property type="entry name" value="SecY_dom_sf"/>
</dbReference>
<name>A0ABY4EKB0_9BACI</name>
<dbReference type="EMBL" id="CP095073">
    <property type="protein sequence ID" value="UOQ44599.1"/>
    <property type="molecule type" value="Genomic_DNA"/>
</dbReference>
<evidence type="ECO:0000256" key="3">
    <source>
        <dbReference type="ARBA" id="ARBA00022448"/>
    </source>
</evidence>
<dbReference type="PROSITE" id="PS00755">
    <property type="entry name" value="SECY_1"/>
    <property type="match status" value="1"/>
</dbReference>
<comment type="function">
    <text evidence="9 10">The central subunit of the protein translocation channel SecYEG. Consists of two halves formed by TMs 1-5 and 6-10. These two domains form a lateral gate at the front which open onto the bilayer between TMs 2 and 7, and are clamped together by SecE at the back. The channel is closed by both a pore ring composed of hydrophobic SecY resides and a short helix (helix 2A) on the extracellular side of the membrane which forms a plug. The plug probably moves laterally to allow the channel to open. The ring and the pore may move independently.</text>
</comment>
<keyword evidence="3 9" id="KW-0813">Transport</keyword>
<keyword evidence="14" id="KW-1185">Reference proteome</keyword>
<evidence type="ECO:0000256" key="10">
    <source>
        <dbReference type="RuleBase" id="RU000537"/>
    </source>
</evidence>
<evidence type="ECO:0000256" key="5">
    <source>
        <dbReference type="ARBA" id="ARBA00022927"/>
    </source>
</evidence>
<sequence length="430" mass="47229">MFRTISNFMRVGDIRRKLIFTLLMLVVFRLGTFIPVPFTNREAINFMDSQNAFGFLNTFGGGALKNFSIFAMGIMPYITASIIMQLLQMDVVPKFAEWKKQGEVGRRKLAQFTRYGTIVLAFIQAIGMSIGFNALAGGQLITDPGVLKFGVIALVLTGGTAFLMWLGEQITSNGVGNGISIIIFGGIVSRIPTGANQLYDQYISGAQDQLFINLVIIALIMLVIVAVVVGVIFIQQALRKIPIQYAKRLVNRSPVGGHSTHLPLKVNAAGVIPVIFAISFIIAPRTIAGFFEGNKAASIIQYIFDYQNWPGMVIYVALIIAFTYFYTFVQVNPEQMAENLQKQGGYIPGIRPGKNTEEYLTRVMYRLTVVGSLFLAAVAILPILLGSIAKLPPSIQIGGTSLLIVIGVALEVMKQLESQLVKRHYKGFIK</sequence>
<evidence type="ECO:0000256" key="1">
    <source>
        <dbReference type="ARBA" id="ARBA00004141"/>
    </source>
</evidence>
<feature type="transmembrane region" description="Helical" evidence="9">
    <location>
        <begin position="395"/>
        <end position="413"/>
    </location>
</feature>
<feature type="transmembrane region" description="Helical" evidence="9">
    <location>
        <begin position="311"/>
        <end position="329"/>
    </location>
</feature>
<dbReference type="PANTHER" id="PTHR10906">
    <property type="entry name" value="SECY/SEC61-ALPHA FAMILY MEMBER"/>
    <property type="match status" value="1"/>
</dbReference>
<protein>
    <recommendedName>
        <fullName evidence="9 10">Protein translocase subunit SecY</fullName>
    </recommendedName>
</protein>
<dbReference type="InterPro" id="IPR002208">
    <property type="entry name" value="SecY/SEC61-alpha"/>
</dbReference>
<keyword evidence="9" id="KW-1003">Cell membrane</keyword>
<comment type="subunit">
    <text evidence="9">Component of the Sec protein translocase complex. Heterotrimer consisting of SecY, SecE and SecG subunits. The heterotrimers can form oligomers, although 1 heterotrimer is thought to be able to translocate proteins. Interacts with the ribosome. Interacts with SecDF, and other proteins may be involved. Interacts with SecA.</text>
</comment>
<feature type="transmembrane region" description="Helical" evidence="9">
    <location>
        <begin position="211"/>
        <end position="234"/>
    </location>
</feature>
<dbReference type="InterPro" id="IPR030659">
    <property type="entry name" value="SecY_CS"/>
</dbReference>
<dbReference type="SUPFAM" id="SSF103491">
    <property type="entry name" value="Preprotein translocase SecY subunit"/>
    <property type="match status" value="1"/>
</dbReference>
<dbReference type="Gene3D" id="1.10.3370.10">
    <property type="entry name" value="SecY subunit domain"/>
    <property type="match status" value="1"/>
</dbReference>
<organism evidence="13 14">
    <name type="scientific">Halobacillus salinarum</name>
    <dbReference type="NCBI Taxonomy" id="2932257"/>
    <lineage>
        <taxon>Bacteria</taxon>
        <taxon>Bacillati</taxon>
        <taxon>Bacillota</taxon>
        <taxon>Bacilli</taxon>
        <taxon>Bacillales</taxon>
        <taxon>Bacillaceae</taxon>
        <taxon>Halobacillus</taxon>
    </lineage>
</organism>
<evidence type="ECO:0000313" key="14">
    <source>
        <dbReference type="Proteomes" id="UP000831787"/>
    </source>
</evidence>
<dbReference type="NCBIfam" id="TIGR00967">
    <property type="entry name" value="3a0501s007"/>
    <property type="match status" value="1"/>
</dbReference>
<evidence type="ECO:0000256" key="4">
    <source>
        <dbReference type="ARBA" id="ARBA00022692"/>
    </source>
</evidence>
<dbReference type="InterPro" id="IPR026593">
    <property type="entry name" value="SecY"/>
</dbReference>
<comment type="caution">
    <text evidence="9">Lacks conserved residue(s) required for the propagation of feature annotation.</text>
</comment>
<evidence type="ECO:0000256" key="2">
    <source>
        <dbReference type="ARBA" id="ARBA00005751"/>
    </source>
</evidence>